<evidence type="ECO:0000259" key="1">
    <source>
        <dbReference type="PROSITE" id="PS51819"/>
    </source>
</evidence>
<dbReference type="Pfam" id="PF00903">
    <property type="entry name" value="Glyoxalase"/>
    <property type="match status" value="1"/>
</dbReference>
<dbReference type="SUPFAM" id="SSF54593">
    <property type="entry name" value="Glyoxalase/Bleomycin resistance protein/Dihydroxybiphenyl dioxygenase"/>
    <property type="match status" value="1"/>
</dbReference>
<dbReference type="OMA" id="WGYRQFA"/>
<sequence length="154" mass="17073">MTENATKKLLLSSWKIIPHFPCTSVAATVKFYTESLHFTLGGVHPDDCPQEEAEMCSVAVGKKADANIYLFRKPGPFEPSAAMIAMGTNQLDKYYQLLLDEGKVEISVPIKDQPWGYRQFEIKDVDGNRIQFFKFLEGGNPGTPDGGDASLLLE</sequence>
<dbReference type="InterPro" id="IPR037523">
    <property type="entry name" value="VOC_core"/>
</dbReference>
<dbReference type="eggNOG" id="ENOG502S3EP">
    <property type="taxonomic scope" value="Eukaryota"/>
</dbReference>
<dbReference type="PROSITE" id="PS51819">
    <property type="entry name" value="VOC"/>
    <property type="match status" value="1"/>
</dbReference>
<dbReference type="Gene3D" id="3.10.180.10">
    <property type="entry name" value="2,3-Dihydroxybiphenyl 1,2-Dioxygenase, domain 1"/>
    <property type="match status" value="1"/>
</dbReference>
<gene>
    <name evidence="2" type="ORF">H072_4769</name>
</gene>
<evidence type="ECO:0000313" key="3">
    <source>
        <dbReference type="Proteomes" id="UP000015100"/>
    </source>
</evidence>
<accession>S8AEC0</accession>
<protein>
    <recommendedName>
        <fullName evidence="1">VOC domain-containing protein</fullName>
    </recommendedName>
</protein>
<dbReference type="InterPro" id="IPR029068">
    <property type="entry name" value="Glyas_Bleomycin-R_OHBP_Dase"/>
</dbReference>
<dbReference type="HOGENOM" id="CLU_121050_0_0_1"/>
<reference evidence="2 3" key="1">
    <citation type="journal article" date="2013" name="PLoS Genet.">
        <title>Genomic mechanisms accounting for the adaptation to parasitism in nematode-trapping fungi.</title>
        <authorList>
            <person name="Meerupati T."/>
            <person name="Andersson K.M."/>
            <person name="Friman E."/>
            <person name="Kumar D."/>
            <person name="Tunlid A."/>
            <person name="Ahren D."/>
        </authorList>
    </citation>
    <scope>NUCLEOTIDE SEQUENCE [LARGE SCALE GENOMIC DNA]</scope>
    <source>
        <strain evidence="2 3">CBS 200.50</strain>
    </source>
</reference>
<dbReference type="InterPro" id="IPR004360">
    <property type="entry name" value="Glyas_Fos-R_dOase_dom"/>
</dbReference>
<comment type="caution">
    <text evidence="2">The sequence shown here is derived from an EMBL/GenBank/DDBJ whole genome shotgun (WGS) entry which is preliminary data.</text>
</comment>
<dbReference type="EMBL" id="AQGS01000252">
    <property type="protein sequence ID" value="EPS41345.1"/>
    <property type="molecule type" value="Genomic_DNA"/>
</dbReference>
<dbReference type="AlphaFoldDB" id="S8AEC0"/>
<keyword evidence="3" id="KW-1185">Reference proteome</keyword>
<reference evidence="3" key="2">
    <citation type="submission" date="2013-04" db="EMBL/GenBank/DDBJ databases">
        <title>Genomic mechanisms accounting for the adaptation to parasitism in nematode-trapping fungi.</title>
        <authorList>
            <person name="Ahren D.G."/>
        </authorList>
    </citation>
    <scope>NUCLEOTIDE SEQUENCE [LARGE SCALE GENOMIC DNA]</scope>
    <source>
        <strain evidence="3">CBS 200.50</strain>
    </source>
</reference>
<dbReference type="OrthoDB" id="1077582at2759"/>
<organism evidence="2 3">
    <name type="scientific">Dactylellina haptotyla (strain CBS 200.50)</name>
    <name type="common">Nematode-trapping fungus</name>
    <name type="synonym">Monacrosporium haptotylum</name>
    <dbReference type="NCBI Taxonomy" id="1284197"/>
    <lineage>
        <taxon>Eukaryota</taxon>
        <taxon>Fungi</taxon>
        <taxon>Dikarya</taxon>
        <taxon>Ascomycota</taxon>
        <taxon>Pezizomycotina</taxon>
        <taxon>Orbiliomycetes</taxon>
        <taxon>Orbiliales</taxon>
        <taxon>Orbiliaceae</taxon>
        <taxon>Dactylellina</taxon>
    </lineage>
</organism>
<proteinExistence type="predicted"/>
<evidence type="ECO:0000313" key="2">
    <source>
        <dbReference type="EMBL" id="EPS41345.1"/>
    </source>
</evidence>
<name>S8AEC0_DACHA</name>
<feature type="domain" description="VOC" evidence="1">
    <location>
        <begin position="13"/>
        <end position="135"/>
    </location>
</feature>
<dbReference type="STRING" id="1284197.S8AEC0"/>
<dbReference type="Proteomes" id="UP000015100">
    <property type="component" value="Unassembled WGS sequence"/>
</dbReference>